<evidence type="ECO:0000313" key="1">
    <source>
        <dbReference type="EMBL" id="GBB83209.1"/>
    </source>
</evidence>
<gene>
    <name evidence="2" type="ORF">RCL2_002039500</name>
    <name evidence="1" type="ORF">RclHR1_00100013</name>
</gene>
<reference evidence="1 3" key="1">
    <citation type="submission" date="2017-11" db="EMBL/GenBank/DDBJ databases">
        <title>The genome of Rhizophagus clarus HR1 reveals common genetic basis of auxotrophy among arbuscular mycorrhizal fungi.</title>
        <authorList>
            <person name="Kobayashi Y."/>
        </authorList>
    </citation>
    <scope>NUCLEOTIDE SEQUENCE [LARGE SCALE GENOMIC DNA]</scope>
    <source>
        <strain evidence="1 3">HR1</strain>
    </source>
</reference>
<dbReference type="Proteomes" id="UP000615446">
    <property type="component" value="Unassembled WGS sequence"/>
</dbReference>
<dbReference type="AlphaFoldDB" id="A0A2Z6QC00"/>
<proteinExistence type="predicted"/>
<accession>A0A2Z6QC00</accession>
<dbReference type="EMBL" id="BEXD01000002">
    <property type="protein sequence ID" value="GBB83209.1"/>
    <property type="molecule type" value="Genomic_DNA"/>
</dbReference>
<dbReference type="EMBL" id="BLAL01000228">
    <property type="protein sequence ID" value="GES93649.1"/>
    <property type="molecule type" value="Genomic_DNA"/>
</dbReference>
<dbReference type="Proteomes" id="UP000247702">
    <property type="component" value="Unassembled WGS sequence"/>
</dbReference>
<sequence>MTFLTNKTYKEKIDEIIEGKKILDICERKLEKFSFMDNKDFESPGLRKYLLVSNLSNLAMSIINSEREYTFRDNNIKQRRDYDRLNILKPTIFDNFNGYKTRDDKKNTRNFDYETTDEINPDYDDEEEFLDDIYEEDEELSGNDKIYDDDEEFSQEIYVITNNSHDNNNNGYHDTLECYENNEKGEDTSEEKFLNADTYMEDLRFADHNCERLPSVVVSVASKNIHEISVSSHLGKHSLNGLNLDEEIIASTVAYKKVKHV</sequence>
<keyword evidence="3" id="KW-1185">Reference proteome</keyword>
<evidence type="ECO:0000313" key="2">
    <source>
        <dbReference type="EMBL" id="GES93649.1"/>
    </source>
</evidence>
<comment type="caution">
    <text evidence="1">The sequence shown here is derived from an EMBL/GenBank/DDBJ whole genome shotgun (WGS) entry which is preliminary data.</text>
</comment>
<organism evidence="1 3">
    <name type="scientific">Rhizophagus clarus</name>
    <dbReference type="NCBI Taxonomy" id="94130"/>
    <lineage>
        <taxon>Eukaryota</taxon>
        <taxon>Fungi</taxon>
        <taxon>Fungi incertae sedis</taxon>
        <taxon>Mucoromycota</taxon>
        <taxon>Glomeromycotina</taxon>
        <taxon>Glomeromycetes</taxon>
        <taxon>Glomerales</taxon>
        <taxon>Glomeraceae</taxon>
        <taxon>Rhizophagus</taxon>
    </lineage>
</organism>
<protein>
    <submittedName>
        <fullName evidence="1">Uncharacterized protein</fullName>
    </submittedName>
</protein>
<reference evidence="2" key="2">
    <citation type="submission" date="2019-10" db="EMBL/GenBank/DDBJ databases">
        <title>Conservation and host-specific expression of non-tandemly repeated heterogenous ribosome RNA gene in arbuscular mycorrhizal fungi.</title>
        <authorList>
            <person name="Maeda T."/>
            <person name="Kobayashi Y."/>
            <person name="Nakagawa T."/>
            <person name="Ezawa T."/>
            <person name="Yamaguchi K."/>
            <person name="Bino T."/>
            <person name="Nishimoto Y."/>
            <person name="Shigenobu S."/>
            <person name="Kawaguchi M."/>
        </authorList>
    </citation>
    <scope>NUCLEOTIDE SEQUENCE</scope>
    <source>
        <strain evidence="2">HR1</strain>
    </source>
</reference>
<dbReference type="OrthoDB" id="2376767at2759"/>
<name>A0A2Z6QC00_9GLOM</name>
<evidence type="ECO:0000313" key="3">
    <source>
        <dbReference type="Proteomes" id="UP000247702"/>
    </source>
</evidence>